<comment type="caution">
    <text evidence="6">The sequence shown here is derived from an EMBL/GenBank/DDBJ whole genome shotgun (WGS) entry which is preliminary data.</text>
</comment>
<evidence type="ECO:0000256" key="2">
    <source>
        <dbReference type="ARBA" id="ARBA00022763"/>
    </source>
</evidence>
<evidence type="ECO:0000313" key="7">
    <source>
        <dbReference type="Proteomes" id="UP000792457"/>
    </source>
</evidence>
<dbReference type="PANTHER" id="PTHR15107:SF0">
    <property type="entry name" value="DNA ENDONUCLEASE ACTIVATOR CTP1 C-TERMINAL DOMAIN-CONTAINING PROTEIN"/>
    <property type="match status" value="1"/>
</dbReference>
<evidence type="ECO:0000256" key="3">
    <source>
        <dbReference type="ARBA" id="ARBA00023242"/>
    </source>
</evidence>
<evidence type="ECO:0000259" key="5">
    <source>
        <dbReference type="Pfam" id="PF08573"/>
    </source>
</evidence>
<feature type="region of interest" description="Disordered" evidence="4">
    <location>
        <begin position="347"/>
        <end position="370"/>
    </location>
</feature>
<protein>
    <recommendedName>
        <fullName evidence="5">DNA endonuclease activator Ctp1 C-terminal domain-containing protein</fullName>
    </recommendedName>
</protein>
<dbReference type="OrthoDB" id="5801062at2759"/>
<keyword evidence="2" id="KW-0227">DNA damage</keyword>
<dbReference type="Proteomes" id="UP000792457">
    <property type="component" value="Unassembled WGS sequence"/>
</dbReference>
<keyword evidence="3" id="KW-0539">Nucleus</keyword>
<dbReference type="AlphaFoldDB" id="A0A8K0KQZ5"/>
<dbReference type="GO" id="GO:0005634">
    <property type="term" value="C:nucleus"/>
    <property type="evidence" value="ECO:0007669"/>
    <property type="project" value="UniProtKB-SubCell"/>
</dbReference>
<evidence type="ECO:0000256" key="4">
    <source>
        <dbReference type="SAM" id="MobiDB-lite"/>
    </source>
</evidence>
<proteinExistence type="predicted"/>
<feature type="region of interest" description="Disordered" evidence="4">
    <location>
        <begin position="299"/>
        <end position="327"/>
    </location>
</feature>
<sequence>MESVVKSDEEYQEMWMALFDISVISSCNVKDPDLFCASALLKTAFYTFIKLKRRLIETEELVESQRLALEAYKRESTIMKPKSSSLTSAVCLRCGGAIEDCRWLPGERPSNLQHPIQSTDNADTKDSRIYSKYSQDEIHYSPKKKEKQDQQNSLEILVSELTDPEVKLAGPSNLVDECSGDVNKTFASSLVLKSKFSTRNCKQDADETNSETLVHCLTPKKRISPAKSQNVSPILKPFKKPRLSPAMSLEALKCGKTLLKSSRLFPSDITTPSRKDRTKNVSHIEQLTARRKISLHVVKKTQSNTTSQVLDKEGSPESHNSSDNEEVEIILPSPVLPKSMGYFSNKGISPLDGSDEDDLKNKKRKVRKSMNQGLSDTEVTFFLPMEECSGEEKTDSPSYRYQRTAVRKKKERRKLFGWECKDCEKYYEAAGLSAGEKRDHLNKCSRHRDKFSPQDNFPEGFWNPVFPETPQ</sequence>
<reference evidence="6" key="2">
    <citation type="submission" date="2017-10" db="EMBL/GenBank/DDBJ databases">
        <title>Ladona fulva Genome sequencing and assembly.</title>
        <authorList>
            <person name="Murali S."/>
            <person name="Richards S."/>
            <person name="Bandaranaike D."/>
            <person name="Bellair M."/>
            <person name="Blankenburg K."/>
            <person name="Chao H."/>
            <person name="Dinh H."/>
            <person name="Doddapaneni H."/>
            <person name="Dugan-Rocha S."/>
            <person name="Elkadiri S."/>
            <person name="Gnanaolivu R."/>
            <person name="Hernandez B."/>
            <person name="Skinner E."/>
            <person name="Javaid M."/>
            <person name="Lee S."/>
            <person name="Li M."/>
            <person name="Ming W."/>
            <person name="Munidasa M."/>
            <person name="Muniz J."/>
            <person name="Nguyen L."/>
            <person name="Hughes D."/>
            <person name="Osuji N."/>
            <person name="Pu L.-L."/>
            <person name="Puazo M."/>
            <person name="Qu C."/>
            <person name="Quiroz J."/>
            <person name="Raj R."/>
            <person name="Weissenberger G."/>
            <person name="Xin Y."/>
            <person name="Zou X."/>
            <person name="Han Y."/>
            <person name="Worley K."/>
            <person name="Muzny D."/>
            <person name="Gibbs R."/>
        </authorList>
    </citation>
    <scope>NUCLEOTIDE SEQUENCE</scope>
    <source>
        <strain evidence="6">Sampled in the wild</strain>
    </source>
</reference>
<accession>A0A8K0KQZ5</accession>
<organism evidence="6 7">
    <name type="scientific">Ladona fulva</name>
    <name type="common">Scarce chaser dragonfly</name>
    <name type="synonym">Libellula fulva</name>
    <dbReference type="NCBI Taxonomy" id="123851"/>
    <lineage>
        <taxon>Eukaryota</taxon>
        <taxon>Metazoa</taxon>
        <taxon>Ecdysozoa</taxon>
        <taxon>Arthropoda</taxon>
        <taxon>Hexapoda</taxon>
        <taxon>Insecta</taxon>
        <taxon>Pterygota</taxon>
        <taxon>Palaeoptera</taxon>
        <taxon>Odonata</taxon>
        <taxon>Epiprocta</taxon>
        <taxon>Anisoptera</taxon>
        <taxon>Libelluloidea</taxon>
        <taxon>Libellulidae</taxon>
        <taxon>Ladona</taxon>
    </lineage>
</organism>
<dbReference type="InterPro" id="IPR013882">
    <property type="entry name" value="Ctp1_C"/>
</dbReference>
<name>A0A8K0KQZ5_LADFU</name>
<evidence type="ECO:0000313" key="6">
    <source>
        <dbReference type="EMBL" id="KAG8238185.1"/>
    </source>
</evidence>
<reference evidence="6" key="1">
    <citation type="submission" date="2013-04" db="EMBL/GenBank/DDBJ databases">
        <authorList>
            <person name="Qu J."/>
            <person name="Murali S.C."/>
            <person name="Bandaranaike D."/>
            <person name="Bellair M."/>
            <person name="Blankenburg K."/>
            <person name="Chao H."/>
            <person name="Dinh H."/>
            <person name="Doddapaneni H."/>
            <person name="Downs B."/>
            <person name="Dugan-Rocha S."/>
            <person name="Elkadiri S."/>
            <person name="Gnanaolivu R.D."/>
            <person name="Hernandez B."/>
            <person name="Javaid M."/>
            <person name="Jayaseelan J.C."/>
            <person name="Lee S."/>
            <person name="Li M."/>
            <person name="Ming W."/>
            <person name="Munidasa M."/>
            <person name="Muniz J."/>
            <person name="Nguyen L."/>
            <person name="Ongeri F."/>
            <person name="Osuji N."/>
            <person name="Pu L.-L."/>
            <person name="Puazo M."/>
            <person name="Qu C."/>
            <person name="Quiroz J."/>
            <person name="Raj R."/>
            <person name="Weissenberger G."/>
            <person name="Xin Y."/>
            <person name="Zou X."/>
            <person name="Han Y."/>
            <person name="Richards S."/>
            <person name="Worley K."/>
            <person name="Muzny D."/>
            <person name="Gibbs R."/>
        </authorList>
    </citation>
    <scope>NUCLEOTIDE SEQUENCE</scope>
    <source>
        <strain evidence="6">Sampled in the wild</strain>
    </source>
</reference>
<dbReference type="GO" id="GO:0003684">
    <property type="term" value="F:damaged DNA binding"/>
    <property type="evidence" value="ECO:0007669"/>
    <property type="project" value="TreeGrafter"/>
</dbReference>
<dbReference type="InterPro" id="IPR033316">
    <property type="entry name" value="RBBP8-like"/>
</dbReference>
<feature type="region of interest" description="Disordered" evidence="4">
    <location>
        <begin position="446"/>
        <end position="471"/>
    </location>
</feature>
<dbReference type="Pfam" id="PF08573">
    <property type="entry name" value="SAE2"/>
    <property type="match status" value="1"/>
</dbReference>
<comment type="subcellular location">
    <subcellularLocation>
        <location evidence="1">Nucleus</location>
    </subcellularLocation>
</comment>
<evidence type="ECO:0000256" key="1">
    <source>
        <dbReference type="ARBA" id="ARBA00004123"/>
    </source>
</evidence>
<gene>
    <name evidence="6" type="ORF">J437_LFUL014061</name>
</gene>
<dbReference type="GO" id="GO:0010792">
    <property type="term" value="P:DNA double-strand break processing involved in repair via single-strand annealing"/>
    <property type="evidence" value="ECO:0007669"/>
    <property type="project" value="TreeGrafter"/>
</dbReference>
<feature type="compositionally biased region" description="Polar residues" evidence="4">
    <location>
        <begin position="300"/>
        <end position="309"/>
    </location>
</feature>
<feature type="domain" description="DNA endonuclease activator Ctp1 C-terminal" evidence="5">
    <location>
        <begin position="436"/>
        <end position="470"/>
    </location>
</feature>
<dbReference type="PANTHER" id="PTHR15107">
    <property type="entry name" value="RETINOBLASTOMA BINDING PROTEIN 8"/>
    <property type="match status" value="1"/>
</dbReference>
<feature type="compositionally biased region" description="Basic and acidic residues" evidence="4">
    <location>
        <begin position="310"/>
        <end position="322"/>
    </location>
</feature>
<keyword evidence="7" id="KW-1185">Reference proteome</keyword>
<dbReference type="EMBL" id="KZ309299">
    <property type="protein sequence ID" value="KAG8238185.1"/>
    <property type="molecule type" value="Genomic_DNA"/>
</dbReference>